<keyword evidence="2" id="KW-1185">Reference proteome</keyword>
<reference evidence="1" key="1">
    <citation type="submission" date="2022-04" db="EMBL/GenBank/DDBJ databases">
        <title>Genome of the entomopathogenic fungus Entomophthora muscae.</title>
        <authorList>
            <person name="Elya C."/>
            <person name="Lovett B.R."/>
            <person name="Lee E."/>
            <person name="Macias A.M."/>
            <person name="Hajek A.E."/>
            <person name="De Bivort B.L."/>
            <person name="Kasson M.T."/>
            <person name="De Fine Licht H.H."/>
            <person name="Stajich J.E."/>
        </authorList>
    </citation>
    <scope>NUCLEOTIDE SEQUENCE</scope>
    <source>
        <strain evidence="1">Berkeley</strain>
    </source>
</reference>
<proteinExistence type="predicted"/>
<dbReference type="EMBL" id="QTSX02005203">
    <property type="protein sequence ID" value="KAJ9060346.1"/>
    <property type="molecule type" value="Genomic_DNA"/>
</dbReference>
<protein>
    <submittedName>
        <fullName evidence="1">Uncharacterized protein</fullName>
    </submittedName>
</protein>
<evidence type="ECO:0000313" key="2">
    <source>
        <dbReference type="Proteomes" id="UP001165960"/>
    </source>
</evidence>
<gene>
    <name evidence="1" type="ORF">DSO57_1031845</name>
</gene>
<organism evidence="1 2">
    <name type="scientific">Entomophthora muscae</name>
    <dbReference type="NCBI Taxonomy" id="34485"/>
    <lineage>
        <taxon>Eukaryota</taxon>
        <taxon>Fungi</taxon>
        <taxon>Fungi incertae sedis</taxon>
        <taxon>Zoopagomycota</taxon>
        <taxon>Entomophthoromycotina</taxon>
        <taxon>Entomophthoromycetes</taxon>
        <taxon>Entomophthorales</taxon>
        <taxon>Entomophthoraceae</taxon>
        <taxon>Entomophthora</taxon>
    </lineage>
</organism>
<sequence>MELLINKDKGTSLVAPIELHSLDLLEPSPVDHNVRGKYSARDDDVLHEVENVGLHTFKSLLSLPEPLPPDDPGTVKSFSYSCHRPVKDQGGNSHLSVPALKQLRRLLKKTPESTLSEENSQLGINQESSQDLPEISKCMRDVWVYLLIQCYWTLSLNVACLITLTAYEISIVERFQTLSQFTETMKHSFCN</sequence>
<evidence type="ECO:0000313" key="1">
    <source>
        <dbReference type="EMBL" id="KAJ9060346.1"/>
    </source>
</evidence>
<name>A0ACC2SD53_9FUNG</name>
<comment type="caution">
    <text evidence="1">The sequence shown here is derived from an EMBL/GenBank/DDBJ whole genome shotgun (WGS) entry which is preliminary data.</text>
</comment>
<accession>A0ACC2SD53</accession>
<dbReference type="Proteomes" id="UP001165960">
    <property type="component" value="Unassembled WGS sequence"/>
</dbReference>